<organism evidence="1 2">
    <name type="scientific">Ruminococcus albus 8</name>
    <dbReference type="NCBI Taxonomy" id="246199"/>
    <lineage>
        <taxon>Bacteria</taxon>
        <taxon>Bacillati</taxon>
        <taxon>Bacillota</taxon>
        <taxon>Clostridia</taxon>
        <taxon>Eubacteriales</taxon>
        <taxon>Oscillospiraceae</taxon>
        <taxon>Ruminococcus</taxon>
    </lineage>
</organism>
<evidence type="ECO:0000313" key="1">
    <source>
        <dbReference type="EMBL" id="EGC03648.1"/>
    </source>
</evidence>
<dbReference type="EMBL" id="ADKM02000062">
    <property type="protein sequence ID" value="EGC03648.1"/>
    <property type="molecule type" value="Genomic_DNA"/>
</dbReference>
<dbReference type="Proteomes" id="UP000004259">
    <property type="component" value="Unassembled WGS sequence"/>
</dbReference>
<dbReference type="AlphaFoldDB" id="E9SB04"/>
<dbReference type="STRING" id="246199.CUS_8117"/>
<keyword evidence="2" id="KW-1185">Reference proteome</keyword>
<protein>
    <submittedName>
        <fullName evidence="1">Uncharacterized protein</fullName>
    </submittedName>
</protein>
<accession>E9SB04</accession>
<proteinExistence type="predicted"/>
<name>E9SB04_RUMAL</name>
<reference evidence="1 2" key="1">
    <citation type="submission" date="2011-02" db="EMBL/GenBank/DDBJ databases">
        <authorList>
            <person name="Nelson K.E."/>
            <person name="Sutton G."/>
            <person name="Torralba M."/>
            <person name="Durkin S."/>
            <person name="Harkins D."/>
            <person name="Montgomery R."/>
            <person name="Ziemer C."/>
            <person name="Klaassens E."/>
            <person name="Ocuiv P."/>
            <person name="Morrison M."/>
        </authorList>
    </citation>
    <scope>NUCLEOTIDE SEQUENCE [LARGE SCALE GENOMIC DNA]</scope>
    <source>
        <strain evidence="1 2">8</strain>
    </source>
</reference>
<gene>
    <name evidence="1" type="ORF">CUS_8117</name>
</gene>
<evidence type="ECO:0000313" key="2">
    <source>
        <dbReference type="Proteomes" id="UP000004259"/>
    </source>
</evidence>
<comment type="caution">
    <text evidence="1">The sequence shown here is derived from an EMBL/GenBank/DDBJ whole genome shotgun (WGS) entry which is preliminary data.</text>
</comment>
<sequence>MRIHTADTPQNSSFTELNVVNKTLSAPFVYHIFSLYAIAIRLKIQTKSSHKTHKSQLLRLDFVNLKSWIAING</sequence>